<evidence type="ECO:0000313" key="10">
    <source>
        <dbReference type="Proteomes" id="UP000321055"/>
    </source>
</evidence>
<dbReference type="PROSITE" id="PS00330">
    <property type="entry name" value="HEMOLYSIN_CALCIUM"/>
    <property type="match status" value="2"/>
</dbReference>
<dbReference type="GO" id="GO:0006508">
    <property type="term" value="P:proteolysis"/>
    <property type="evidence" value="ECO:0007669"/>
    <property type="project" value="UniProtKB-KW"/>
</dbReference>
<dbReference type="Pfam" id="PF00413">
    <property type="entry name" value="Peptidase_M10"/>
    <property type="match status" value="1"/>
</dbReference>
<dbReference type="PANTHER" id="PTHR38340">
    <property type="entry name" value="S-LAYER PROTEIN"/>
    <property type="match status" value="1"/>
</dbReference>
<dbReference type="Proteomes" id="UP000321055">
    <property type="component" value="Unassembled WGS sequence"/>
</dbReference>
<feature type="domain" description="Peptidase metallopeptidase" evidence="8">
    <location>
        <begin position="26"/>
        <end position="224"/>
    </location>
</feature>
<dbReference type="GO" id="GO:0031012">
    <property type="term" value="C:extracellular matrix"/>
    <property type="evidence" value="ECO:0007669"/>
    <property type="project" value="InterPro"/>
</dbReference>
<accession>A0A5C7VUR6</accession>
<dbReference type="PANTHER" id="PTHR38340:SF1">
    <property type="entry name" value="S-LAYER PROTEIN"/>
    <property type="match status" value="1"/>
</dbReference>
<keyword evidence="9" id="KW-0482">Metalloprotease</keyword>
<dbReference type="Pfam" id="PF00353">
    <property type="entry name" value="HemolysinCabind"/>
    <property type="match status" value="2"/>
</dbReference>
<evidence type="ECO:0000313" key="9">
    <source>
        <dbReference type="EMBL" id="TXI28283.1"/>
    </source>
</evidence>
<dbReference type="CDD" id="cd04277">
    <property type="entry name" value="ZnMc_serralysin_like"/>
    <property type="match status" value="1"/>
</dbReference>
<keyword evidence="7" id="KW-0862">Zinc</keyword>
<dbReference type="InterPro" id="IPR024079">
    <property type="entry name" value="MetalloPept_cat_dom_sf"/>
</dbReference>
<evidence type="ECO:0000256" key="1">
    <source>
        <dbReference type="ARBA" id="ARBA00004613"/>
    </source>
</evidence>
<dbReference type="Gene3D" id="2.150.10.10">
    <property type="entry name" value="Serralysin-like metalloprotease, C-terminal"/>
    <property type="match status" value="2"/>
</dbReference>
<dbReference type="PRINTS" id="PR00313">
    <property type="entry name" value="CABNDNGRPT"/>
</dbReference>
<dbReference type="EMBL" id="SSFX01000054">
    <property type="protein sequence ID" value="TXI28283.1"/>
    <property type="molecule type" value="Genomic_DNA"/>
</dbReference>
<dbReference type="AlphaFoldDB" id="A0A5C7VUR6"/>
<gene>
    <name evidence="9" type="ORF">E6Q60_07615</name>
</gene>
<dbReference type="InterPro" id="IPR001818">
    <property type="entry name" value="Pept_M10_metallopeptidase"/>
</dbReference>
<evidence type="ECO:0000256" key="4">
    <source>
        <dbReference type="ARBA" id="ARBA00022670"/>
    </source>
</evidence>
<dbReference type="GO" id="GO:0008270">
    <property type="term" value="F:zinc ion binding"/>
    <property type="evidence" value="ECO:0007669"/>
    <property type="project" value="InterPro"/>
</dbReference>
<dbReference type="InterPro" id="IPR001343">
    <property type="entry name" value="Hemolysn_Ca-bd"/>
</dbReference>
<dbReference type="InterPro" id="IPR011049">
    <property type="entry name" value="Serralysin-like_metalloprot_C"/>
</dbReference>
<comment type="subcellular location">
    <subcellularLocation>
        <location evidence="1">Secreted</location>
    </subcellularLocation>
</comment>
<name>A0A5C7VUR6_9PROT</name>
<keyword evidence="5" id="KW-0479">Metal-binding</keyword>
<evidence type="ECO:0000256" key="6">
    <source>
        <dbReference type="ARBA" id="ARBA00022801"/>
    </source>
</evidence>
<comment type="caution">
    <text evidence="9">The sequence shown here is derived from an EMBL/GenBank/DDBJ whole genome shotgun (WGS) entry which is preliminary data.</text>
</comment>
<organism evidence="9 10">
    <name type="scientific">Nitrosomonas oligotropha</name>
    <dbReference type="NCBI Taxonomy" id="42354"/>
    <lineage>
        <taxon>Bacteria</taxon>
        <taxon>Pseudomonadati</taxon>
        <taxon>Pseudomonadota</taxon>
        <taxon>Betaproteobacteria</taxon>
        <taxon>Nitrosomonadales</taxon>
        <taxon>Nitrosomonadaceae</taxon>
        <taxon>Nitrosomonas</taxon>
    </lineage>
</organism>
<dbReference type="SUPFAM" id="SSF55486">
    <property type="entry name" value="Metalloproteases ('zincins'), catalytic domain"/>
    <property type="match status" value="1"/>
</dbReference>
<evidence type="ECO:0000256" key="2">
    <source>
        <dbReference type="ARBA" id="ARBA00009490"/>
    </source>
</evidence>
<keyword evidence="3" id="KW-0964">Secreted</keyword>
<dbReference type="InterPro" id="IPR050557">
    <property type="entry name" value="RTX_toxin/Mannuronan_C5-epim"/>
</dbReference>
<reference evidence="9 10" key="1">
    <citation type="submission" date="2018-09" db="EMBL/GenBank/DDBJ databases">
        <title>Metagenome Assembled Genomes from an Advanced Water Purification Facility.</title>
        <authorList>
            <person name="Stamps B.W."/>
            <person name="Spear J.R."/>
        </authorList>
    </citation>
    <scope>NUCLEOTIDE SEQUENCE [LARGE SCALE GENOMIC DNA]</scope>
    <source>
        <strain evidence="9">Bin_54_1</strain>
    </source>
</reference>
<dbReference type="InterPro" id="IPR034033">
    <property type="entry name" value="Serralysin-like"/>
</dbReference>
<proteinExistence type="inferred from homology"/>
<keyword evidence="4 9" id="KW-0645">Protease</keyword>
<dbReference type="GO" id="GO:0004222">
    <property type="term" value="F:metalloendopeptidase activity"/>
    <property type="evidence" value="ECO:0007669"/>
    <property type="project" value="InterPro"/>
</dbReference>
<evidence type="ECO:0000256" key="7">
    <source>
        <dbReference type="ARBA" id="ARBA00022833"/>
    </source>
</evidence>
<sequence length="471" mass="50788">MTTLSTSSAVIATTLTGNNLIDSLTEGHRWAGTLITYSFSGYDSYFSQDPIAGYGSSTDTQREPWSPSFAPLSSSDRSYFNEALQQWANVANIQFQLIPESSSSVGDIRVAYSSIPSGQAHAYFPAKGAANAGDIWINSDSTNATEVWTPGSYPFFTIMHEIGHALGLKHPFSGSTTLPGSWDTQSLTIMSYSATAGDENSSFSFYPTTPMLLDIQAIQSLYGQNNTYHSGNDNYFFDDAQTYHETIWDSGGFDWIVYTGSQNSIIDLNEGYGSSIGNPVYVEYANNANETQVFNVWIAYHAVIENAAGGSGNDYIEGNDASNNLDGGNGNDILIGGAGDDFLDWDPTLQGGNDDLDGGYGNDQLYGGIGNDILRAGYGDDTLNGGIGNDTFGFYALEGHSRVSDFTIGEDRFFFDSREIGINNLHDLVADITNINQKSDGVTVEFGTNASIELVGVNLNQITADMIVFTI</sequence>
<protein>
    <submittedName>
        <fullName evidence="9">Matrixin family metalloprotease</fullName>
    </submittedName>
</protein>
<dbReference type="GO" id="GO:0005509">
    <property type="term" value="F:calcium ion binding"/>
    <property type="evidence" value="ECO:0007669"/>
    <property type="project" value="InterPro"/>
</dbReference>
<comment type="similarity">
    <text evidence="2">Belongs to the peptidase M10B family.</text>
</comment>
<dbReference type="InterPro" id="IPR018511">
    <property type="entry name" value="Hemolysin-typ_Ca-bd_CS"/>
</dbReference>
<dbReference type="Gene3D" id="3.40.390.10">
    <property type="entry name" value="Collagenase (Catalytic Domain)"/>
    <property type="match status" value="1"/>
</dbReference>
<evidence type="ECO:0000259" key="8">
    <source>
        <dbReference type="SMART" id="SM00235"/>
    </source>
</evidence>
<dbReference type="SUPFAM" id="SSF51120">
    <property type="entry name" value="beta-Roll"/>
    <property type="match status" value="2"/>
</dbReference>
<evidence type="ECO:0000256" key="5">
    <source>
        <dbReference type="ARBA" id="ARBA00022723"/>
    </source>
</evidence>
<evidence type="ECO:0000256" key="3">
    <source>
        <dbReference type="ARBA" id="ARBA00022525"/>
    </source>
</evidence>
<dbReference type="InterPro" id="IPR006026">
    <property type="entry name" value="Peptidase_Metallo"/>
</dbReference>
<dbReference type="GO" id="GO:0005576">
    <property type="term" value="C:extracellular region"/>
    <property type="evidence" value="ECO:0007669"/>
    <property type="project" value="UniProtKB-SubCell"/>
</dbReference>
<keyword evidence="6" id="KW-0378">Hydrolase</keyword>
<dbReference type="SMART" id="SM00235">
    <property type="entry name" value="ZnMc"/>
    <property type="match status" value="1"/>
</dbReference>